<reference evidence="10 11" key="1">
    <citation type="submission" date="2017-05" db="EMBL/GenBank/DDBJ databases">
        <title>The Genome Sequence of Enterococcus sp. 8G7_MSG3316.</title>
        <authorList>
            <consortium name="The Broad Institute Genomics Platform"/>
            <consortium name="The Broad Institute Genomic Center for Infectious Diseases"/>
            <person name="Earl A."/>
            <person name="Manson A."/>
            <person name="Schwartman J."/>
            <person name="Gilmore M."/>
            <person name="Abouelleil A."/>
            <person name="Cao P."/>
            <person name="Chapman S."/>
            <person name="Cusick C."/>
            <person name="Shea T."/>
            <person name="Young S."/>
            <person name="Neafsey D."/>
            <person name="Nusbaum C."/>
            <person name="Birren B."/>
        </authorList>
    </citation>
    <scope>NUCLEOTIDE SEQUENCE [LARGE SCALE GENOMIC DNA]</scope>
    <source>
        <strain evidence="10 11">8G7_MSG3316</strain>
    </source>
</reference>
<dbReference type="InterPro" id="IPR036259">
    <property type="entry name" value="MFS_trans_sf"/>
</dbReference>
<evidence type="ECO:0000256" key="2">
    <source>
        <dbReference type="ARBA" id="ARBA00022448"/>
    </source>
</evidence>
<feature type="transmembrane region" description="Helical" evidence="8">
    <location>
        <begin position="332"/>
        <end position="352"/>
    </location>
</feature>
<feature type="transmembrane region" description="Helical" evidence="8">
    <location>
        <begin position="208"/>
        <end position="225"/>
    </location>
</feature>
<feature type="transmembrane region" description="Helical" evidence="8">
    <location>
        <begin position="40"/>
        <end position="60"/>
    </location>
</feature>
<dbReference type="InterPro" id="IPR024989">
    <property type="entry name" value="MFS_assoc_dom"/>
</dbReference>
<feature type="transmembrane region" description="Helical" evidence="8">
    <location>
        <begin position="94"/>
        <end position="114"/>
    </location>
</feature>
<comment type="caution">
    <text evidence="10">The sequence shown here is derived from an EMBL/GenBank/DDBJ whole genome shotgun (WGS) entry which is preliminary data.</text>
</comment>
<evidence type="ECO:0000256" key="6">
    <source>
        <dbReference type="ARBA" id="ARBA00022989"/>
    </source>
</evidence>
<dbReference type="OrthoDB" id="1650886at2"/>
<evidence type="ECO:0000256" key="3">
    <source>
        <dbReference type="ARBA" id="ARBA00022475"/>
    </source>
</evidence>
<keyword evidence="11" id="KW-1185">Reference proteome</keyword>
<gene>
    <name evidence="10" type="ORF">A5886_002596</name>
</gene>
<evidence type="ECO:0000256" key="1">
    <source>
        <dbReference type="ARBA" id="ARBA00004429"/>
    </source>
</evidence>
<evidence type="ECO:0000256" key="4">
    <source>
        <dbReference type="ARBA" id="ARBA00022519"/>
    </source>
</evidence>
<dbReference type="RefSeq" id="WP_086275517.1">
    <property type="nucleotide sequence ID" value="NZ_NGKU01000001.1"/>
</dbReference>
<evidence type="ECO:0000313" key="11">
    <source>
        <dbReference type="Proteomes" id="UP000195043"/>
    </source>
</evidence>
<feature type="transmembrane region" description="Helical" evidence="8">
    <location>
        <begin position="358"/>
        <end position="382"/>
    </location>
</feature>
<evidence type="ECO:0000256" key="7">
    <source>
        <dbReference type="ARBA" id="ARBA00023136"/>
    </source>
</evidence>
<keyword evidence="2" id="KW-0813">Transport</keyword>
<feature type="transmembrane region" description="Helical" evidence="8">
    <location>
        <begin position="12"/>
        <end position="34"/>
    </location>
</feature>
<dbReference type="Gene3D" id="1.20.1250.20">
    <property type="entry name" value="MFS general substrate transporter like domains"/>
    <property type="match status" value="2"/>
</dbReference>
<keyword evidence="7 8" id="KW-0472">Membrane</keyword>
<keyword evidence="5 8" id="KW-0812">Transmembrane</keyword>
<sequence length="390" mass="44297">MKNKYSFQVIYFSQYVIMAILMTQIVPFLTFQGYNAVQRGWFLASYSITTIVFQIAVGFYSDKRNDSKNISLFLSIFLTIAIICFYWLGMSMWLVHLIVMAIAGGLANTAAATLDNWVLSDKKSVLYFSTIKSTGSLGWCLASLMIPLIVANGNYQMLSVPLLFFFSLNAAFVRKIPQNYDDHKTKDIAVPHLSLNIKDVYKLCINKPFILCNIIFFMIYLTIVANNTLVIDKLLTFENGNEMVGFKWSIQSFCEIPAYLLLNRTVSKWRNERLIVIAGFFLILQFLIYGLSNNVWIFLCASLFQFFTVPAFTVGSRMLISEITPREVFSSGQLISVSFYIGISSFVAPIISGTLSQYVSINVAIFTFGIFPLVAFLVYIIFKKEIFHKG</sequence>
<dbReference type="Pfam" id="PF12832">
    <property type="entry name" value="MFS_1_like"/>
    <property type="match status" value="1"/>
</dbReference>
<protein>
    <recommendedName>
        <fullName evidence="9">Major facilitator superfamily associated domain-containing protein</fullName>
    </recommendedName>
</protein>
<dbReference type="PANTHER" id="PTHR23522:SF10">
    <property type="entry name" value="3-PHENYLPROPIONIC ACID TRANSPORTER-RELATED"/>
    <property type="match status" value="1"/>
</dbReference>
<accession>A0A242A8Y1</accession>
<dbReference type="EMBL" id="NGKU01000001">
    <property type="protein sequence ID" value="OTN77496.1"/>
    <property type="molecule type" value="Genomic_DNA"/>
</dbReference>
<feature type="domain" description="Major facilitator superfamily associated" evidence="9">
    <location>
        <begin position="7"/>
        <end position="360"/>
    </location>
</feature>
<dbReference type="STRING" id="1834191.A5886_002596"/>
<feature type="transmembrane region" description="Helical" evidence="8">
    <location>
        <begin position="296"/>
        <end position="320"/>
    </location>
</feature>
<comment type="subcellular location">
    <subcellularLocation>
        <location evidence="1">Cell inner membrane</location>
        <topology evidence="1">Multi-pass membrane protein</topology>
    </subcellularLocation>
</comment>
<dbReference type="PANTHER" id="PTHR23522">
    <property type="entry name" value="BLL5896 PROTEIN"/>
    <property type="match status" value="1"/>
</dbReference>
<feature type="transmembrane region" description="Helical" evidence="8">
    <location>
        <begin position="274"/>
        <end position="290"/>
    </location>
</feature>
<dbReference type="AlphaFoldDB" id="A0A242A8Y1"/>
<evidence type="ECO:0000256" key="8">
    <source>
        <dbReference type="SAM" id="Phobius"/>
    </source>
</evidence>
<organism evidence="10 11">
    <name type="scientific">Candidatus Enterococcus testudinis</name>
    <dbReference type="NCBI Taxonomy" id="1834191"/>
    <lineage>
        <taxon>Bacteria</taxon>
        <taxon>Bacillati</taxon>
        <taxon>Bacillota</taxon>
        <taxon>Bacilli</taxon>
        <taxon>Lactobacillales</taxon>
        <taxon>Enterococcaceae</taxon>
        <taxon>Enterococcus</taxon>
    </lineage>
</organism>
<feature type="transmembrane region" description="Helical" evidence="8">
    <location>
        <begin position="72"/>
        <end position="88"/>
    </location>
</feature>
<keyword evidence="3" id="KW-1003">Cell membrane</keyword>
<evidence type="ECO:0000256" key="5">
    <source>
        <dbReference type="ARBA" id="ARBA00022692"/>
    </source>
</evidence>
<proteinExistence type="predicted"/>
<dbReference type="SUPFAM" id="SSF103473">
    <property type="entry name" value="MFS general substrate transporter"/>
    <property type="match status" value="1"/>
</dbReference>
<keyword evidence="6 8" id="KW-1133">Transmembrane helix</keyword>
<dbReference type="GO" id="GO:0005886">
    <property type="term" value="C:plasma membrane"/>
    <property type="evidence" value="ECO:0007669"/>
    <property type="project" value="UniProtKB-SubCell"/>
</dbReference>
<evidence type="ECO:0000313" key="10">
    <source>
        <dbReference type="EMBL" id="OTN77496.1"/>
    </source>
</evidence>
<name>A0A242A8Y1_9ENTE</name>
<evidence type="ECO:0000259" key="9">
    <source>
        <dbReference type="Pfam" id="PF12832"/>
    </source>
</evidence>
<dbReference type="Proteomes" id="UP000195043">
    <property type="component" value="Unassembled WGS sequence"/>
</dbReference>
<keyword evidence="4" id="KW-0997">Cell inner membrane</keyword>
<feature type="transmembrane region" description="Helical" evidence="8">
    <location>
        <begin position="126"/>
        <end position="149"/>
    </location>
</feature>